<evidence type="ECO:0000256" key="1">
    <source>
        <dbReference type="SAM" id="MobiDB-lite"/>
    </source>
</evidence>
<dbReference type="PANTHER" id="PTHR35908">
    <property type="entry name" value="HYPOTHETICAL FUSION PROTEIN"/>
    <property type="match status" value="1"/>
</dbReference>
<evidence type="ECO:0000259" key="2">
    <source>
        <dbReference type="PROSITE" id="PS51819"/>
    </source>
</evidence>
<keyword evidence="3" id="KW-0456">Lyase</keyword>
<reference evidence="3 4" key="1">
    <citation type="submission" date="2020-08" db="EMBL/GenBank/DDBJ databases">
        <title>Sequencing the genomes of 1000 actinobacteria strains.</title>
        <authorList>
            <person name="Klenk H.-P."/>
        </authorList>
    </citation>
    <scope>NUCLEOTIDE SEQUENCE [LARGE SCALE GENOMIC DNA]</scope>
    <source>
        <strain evidence="3 4">DSM 45790</strain>
    </source>
</reference>
<proteinExistence type="predicted"/>
<dbReference type="AlphaFoldDB" id="A0A7W8Z0Y1"/>
<dbReference type="CDD" id="cd06587">
    <property type="entry name" value="VOC"/>
    <property type="match status" value="1"/>
</dbReference>
<name>A0A7W8Z0Y1_9ACTN</name>
<comment type="caution">
    <text evidence="3">The sequence shown here is derived from an EMBL/GenBank/DDBJ whole genome shotgun (WGS) entry which is preliminary data.</text>
</comment>
<evidence type="ECO:0000313" key="4">
    <source>
        <dbReference type="Proteomes" id="UP000588112"/>
    </source>
</evidence>
<dbReference type="SUPFAM" id="SSF54593">
    <property type="entry name" value="Glyoxalase/Bleomycin resistance protein/Dihydroxybiphenyl dioxygenase"/>
    <property type="match status" value="2"/>
</dbReference>
<dbReference type="PROSITE" id="PS51819">
    <property type="entry name" value="VOC"/>
    <property type="match status" value="1"/>
</dbReference>
<dbReference type="EMBL" id="JACHBR010000001">
    <property type="protein sequence ID" value="MBB5625155.1"/>
    <property type="molecule type" value="Genomic_DNA"/>
</dbReference>
<keyword evidence="4" id="KW-1185">Reference proteome</keyword>
<dbReference type="Gene3D" id="3.10.180.10">
    <property type="entry name" value="2,3-Dihydroxybiphenyl 1,2-Dioxygenase, domain 1"/>
    <property type="match status" value="2"/>
</dbReference>
<dbReference type="InterPro" id="IPR029068">
    <property type="entry name" value="Glyas_Bleomycin-R_OHBP_Dase"/>
</dbReference>
<evidence type="ECO:0000313" key="3">
    <source>
        <dbReference type="EMBL" id="MBB5625155.1"/>
    </source>
</evidence>
<dbReference type="Pfam" id="PF18029">
    <property type="entry name" value="Glyoxalase_6"/>
    <property type="match status" value="2"/>
</dbReference>
<dbReference type="PANTHER" id="PTHR35908:SF1">
    <property type="entry name" value="CONSERVED PROTEIN"/>
    <property type="match status" value="1"/>
</dbReference>
<dbReference type="Proteomes" id="UP000588112">
    <property type="component" value="Unassembled WGS sequence"/>
</dbReference>
<dbReference type="RefSeq" id="WP_239139472.1">
    <property type="nucleotide sequence ID" value="NZ_BOOS01000035.1"/>
</dbReference>
<feature type="domain" description="VOC" evidence="2">
    <location>
        <begin position="143"/>
        <end position="255"/>
    </location>
</feature>
<dbReference type="InterPro" id="IPR041581">
    <property type="entry name" value="Glyoxalase_6"/>
</dbReference>
<dbReference type="InterPro" id="IPR037523">
    <property type="entry name" value="VOC_core"/>
</dbReference>
<accession>A0A7W8Z0Y1</accession>
<sequence>MRTTGPVCGFGSAEVRARMKCHLHALCFDARDPLRLARFWAGLLDWEQVDDPEDGVALLPGDDTGFRIRFLASQEEKAGQNLMHFDLTSTSLEDQRRTVARALGLGGRHIDVGQRPEEGHVVLADPEGNEFCVIAPGNGFLADCGFIGALACDGSQQVGYFWSEALGWPLVWDQDQETAIRSPHGGPKITWGGPPPMPKSGKNRLHFDLVVDGDQRAEVDRLISLGATRIDIGQGEVGWTVMADPDGHEFCVRAAGASRARRPSGGQSVTAPPHWG</sequence>
<feature type="compositionally biased region" description="Low complexity" evidence="1">
    <location>
        <begin position="257"/>
        <end position="268"/>
    </location>
</feature>
<protein>
    <submittedName>
        <fullName evidence="3">Putative enzyme related to lactoylglutathione lyase</fullName>
    </submittedName>
</protein>
<gene>
    <name evidence="3" type="ORF">BJ981_000854</name>
</gene>
<dbReference type="GO" id="GO:0016829">
    <property type="term" value="F:lyase activity"/>
    <property type="evidence" value="ECO:0007669"/>
    <property type="project" value="UniProtKB-KW"/>
</dbReference>
<organism evidence="3 4">
    <name type="scientific">Sphaerisporangium krabiense</name>
    <dbReference type="NCBI Taxonomy" id="763782"/>
    <lineage>
        <taxon>Bacteria</taxon>
        <taxon>Bacillati</taxon>
        <taxon>Actinomycetota</taxon>
        <taxon>Actinomycetes</taxon>
        <taxon>Streptosporangiales</taxon>
        <taxon>Streptosporangiaceae</taxon>
        <taxon>Sphaerisporangium</taxon>
    </lineage>
</organism>
<feature type="region of interest" description="Disordered" evidence="1">
    <location>
        <begin position="257"/>
        <end position="276"/>
    </location>
</feature>